<reference evidence="2 3" key="1">
    <citation type="submission" date="2015-10" db="EMBL/GenBank/DDBJ databases">
        <title>Draft genome sequence of Thermococcus celericrescens strain DSM 17994.</title>
        <authorList>
            <person name="Hong S.-J."/>
            <person name="Park C.-E."/>
            <person name="Shin J.-H."/>
        </authorList>
    </citation>
    <scope>NUCLEOTIDE SEQUENCE [LARGE SCALE GENOMIC DNA]</scope>
    <source>
        <strain evidence="2 3">DSM 17994</strain>
    </source>
</reference>
<proteinExistence type="predicted"/>
<dbReference type="STRING" id="227598.APY94_02290"/>
<dbReference type="EMBL" id="LLYW01000007">
    <property type="protein sequence ID" value="KUH34308.1"/>
    <property type="molecule type" value="Genomic_DNA"/>
</dbReference>
<dbReference type="Proteomes" id="UP000053462">
    <property type="component" value="Unassembled WGS sequence"/>
</dbReference>
<accession>A0A100XZC1</accession>
<name>A0A100XZC1_9EURY</name>
<evidence type="ECO:0000256" key="1">
    <source>
        <dbReference type="SAM" id="Phobius"/>
    </source>
</evidence>
<feature type="transmembrane region" description="Helical" evidence="1">
    <location>
        <begin position="68"/>
        <end position="85"/>
    </location>
</feature>
<feature type="transmembrane region" description="Helical" evidence="1">
    <location>
        <begin position="123"/>
        <end position="144"/>
    </location>
</feature>
<feature type="transmembrane region" description="Helical" evidence="1">
    <location>
        <begin position="42"/>
        <end position="61"/>
    </location>
</feature>
<keyword evidence="1" id="KW-0812">Transmembrane</keyword>
<feature type="transmembrane region" description="Helical" evidence="1">
    <location>
        <begin position="91"/>
        <end position="111"/>
    </location>
</feature>
<sequence>MPFLLPIVEFALAFAVPREDYVKALCWSRSPPACSFEFSPSPVFFLAVALPFVLLTVLSLWRNWRETAILSGSAGVAVLTGTALLAVHEGIALPTVLLLIPILQWVGERVLKIQVRRTDKALWTVSAVLSFLAVWIVVRMGLAVSV</sequence>
<evidence type="ECO:0000313" key="3">
    <source>
        <dbReference type="Proteomes" id="UP000053462"/>
    </source>
</evidence>
<keyword evidence="1" id="KW-0472">Membrane</keyword>
<protein>
    <submittedName>
        <fullName evidence="2">Uncharacterized protein</fullName>
    </submittedName>
</protein>
<gene>
    <name evidence="2" type="ORF">APY94_02290</name>
</gene>
<dbReference type="AlphaFoldDB" id="A0A100XZC1"/>
<keyword evidence="1" id="KW-1133">Transmembrane helix</keyword>
<evidence type="ECO:0000313" key="2">
    <source>
        <dbReference type="EMBL" id="KUH34308.1"/>
    </source>
</evidence>
<organism evidence="2 3">
    <name type="scientific">Thermococcus celericrescens</name>
    <dbReference type="NCBI Taxonomy" id="227598"/>
    <lineage>
        <taxon>Archaea</taxon>
        <taxon>Methanobacteriati</taxon>
        <taxon>Methanobacteriota</taxon>
        <taxon>Thermococci</taxon>
        <taxon>Thermococcales</taxon>
        <taxon>Thermococcaceae</taxon>
        <taxon>Thermococcus</taxon>
    </lineage>
</organism>
<comment type="caution">
    <text evidence="2">The sequence shown here is derived from an EMBL/GenBank/DDBJ whole genome shotgun (WGS) entry which is preliminary data.</text>
</comment>
<keyword evidence="3" id="KW-1185">Reference proteome</keyword>